<feature type="transmembrane region" description="Helical" evidence="1">
    <location>
        <begin position="46"/>
        <end position="65"/>
    </location>
</feature>
<name>A0A059C8Z9_EUCGR</name>
<dbReference type="InParanoid" id="A0A059C8Z9"/>
<keyword evidence="1" id="KW-1133">Transmembrane helix</keyword>
<evidence type="ECO:0000313" key="2">
    <source>
        <dbReference type="EMBL" id="KCW74832.1"/>
    </source>
</evidence>
<organism evidence="2">
    <name type="scientific">Eucalyptus grandis</name>
    <name type="common">Flooded gum</name>
    <dbReference type="NCBI Taxonomy" id="71139"/>
    <lineage>
        <taxon>Eukaryota</taxon>
        <taxon>Viridiplantae</taxon>
        <taxon>Streptophyta</taxon>
        <taxon>Embryophyta</taxon>
        <taxon>Tracheophyta</taxon>
        <taxon>Spermatophyta</taxon>
        <taxon>Magnoliopsida</taxon>
        <taxon>eudicotyledons</taxon>
        <taxon>Gunneridae</taxon>
        <taxon>Pentapetalae</taxon>
        <taxon>rosids</taxon>
        <taxon>malvids</taxon>
        <taxon>Myrtales</taxon>
        <taxon>Myrtaceae</taxon>
        <taxon>Myrtoideae</taxon>
        <taxon>Eucalypteae</taxon>
        <taxon>Eucalyptus</taxon>
    </lineage>
</organism>
<protein>
    <submittedName>
        <fullName evidence="2">Uncharacterized protein</fullName>
    </submittedName>
</protein>
<keyword evidence="1" id="KW-0812">Transmembrane</keyword>
<proteinExistence type="predicted"/>
<gene>
    <name evidence="2" type="ORF">EUGRSUZ_E03567</name>
</gene>
<accession>A0A059C8Z9</accession>
<reference evidence="2" key="1">
    <citation type="submission" date="2013-07" db="EMBL/GenBank/DDBJ databases">
        <title>The genome of Eucalyptus grandis.</title>
        <authorList>
            <person name="Schmutz J."/>
            <person name="Hayes R."/>
            <person name="Myburg A."/>
            <person name="Tuskan G."/>
            <person name="Grattapaglia D."/>
            <person name="Rokhsar D.S."/>
        </authorList>
    </citation>
    <scope>NUCLEOTIDE SEQUENCE</scope>
    <source>
        <tissue evidence="2">Leaf extractions</tissue>
    </source>
</reference>
<sequence length="102" mass="12215">MGQEEGHLLPLSLIQDMERVGPIRIRLIQVHWVFHDDLTVFNSTQYIYDDLMVFYIINLCFTVVYKYSQIFTTFRRNVFHNGRKYLGILNFFSLQSFSLITQ</sequence>
<keyword evidence="1" id="KW-0472">Membrane</keyword>
<dbReference type="EMBL" id="KK198757">
    <property type="protein sequence ID" value="KCW74832.1"/>
    <property type="molecule type" value="Genomic_DNA"/>
</dbReference>
<dbReference type="Gramene" id="KCW74832">
    <property type="protein sequence ID" value="KCW74832"/>
    <property type="gene ID" value="EUGRSUZ_E03567"/>
</dbReference>
<dbReference type="AlphaFoldDB" id="A0A059C8Z9"/>
<evidence type="ECO:0000256" key="1">
    <source>
        <dbReference type="SAM" id="Phobius"/>
    </source>
</evidence>